<evidence type="ECO:0000313" key="2">
    <source>
        <dbReference type="EMBL" id="JAP12725.1"/>
    </source>
</evidence>
<evidence type="ECO:0000256" key="1">
    <source>
        <dbReference type="SAM" id="Phobius"/>
    </source>
</evidence>
<accession>A0A0V0GX47</accession>
<keyword evidence="1" id="KW-0472">Membrane</keyword>
<name>A0A0V0GX47_SOLCH</name>
<dbReference type="AlphaFoldDB" id="A0A0V0GX47"/>
<organism evidence="2">
    <name type="scientific">Solanum chacoense</name>
    <name type="common">Chaco potato</name>
    <dbReference type="NCBI Taxonomy" id="4108"/>
    <lineage>
        <taxon>Eukaryota</taxon>
        <taxon>Viridiplantae</taxon>
        <taxon>Streptophyta</taxon>
        <taxon>Embryophyta</taxon>
        <taxon>Tracheophyta</taxon>
        <taxon>Spermatophyta</taxon>
        <taxon>Magnoliopsida</taxon>
        <taxon>eudicotyledons</taxon>
        <taxon>Gunneridae</taxon>
        <taxon>Pentapetalae</taxon>
        <taxon>asterids</taxon>
        <taxon>lamiids</taxon>
        <taxon>Solanales</taxon>
        <taxon>Solanaceae</taxon>
        <taxon>Solanoideae</taxon>
        <taxon>Solaneae</taxon>
        <taxon>Solanum</taxon>
    </lineage>
</organism>
<keyword evidence="1" id="KW-1133">Transmembrane helix</keyword>
<reference evidence="2" key="1">
    <citation type="submission" date="2015-12" db="EMBL/GenBank/DDBJ databases">
        <title>Gene expression during late stages of embryo sac development: a critical building block for successful pollen-pistil interactions.</title>
        <authorList>
            <person name="Liu Y."/>
            <person name="Joly V."/>
            <person name="Sabar M."/>
            <person name="Matton D.P."/>
        </authorList>
    </citation>
    <scope>NUCLEOTIDE SEQUENCE</scope>
</reference>
<sequence>MNSNLFSLSSIIIYMYFGNLISLSSLCHFTIMLVPLTYSIHFYVQTHTFFYVESFYDVDSDARSQTRG</sequence>
<proteinExistence type="predicted"/>
<protein>
    <submittedName>
        <fullName evidence="2">Putative ovule protein</fullName>
    </submittedName>
</protein>
<dbReference type="EMBL" id="GEDG01029155">
    <property type="protein sequence ID" value="JAP12725.1"/>
    <property type="molecule type" value="Transcribed_RNA"/>
</dbReference>
<feature type="transmembrane region" description="Helical" evidence="1">
    <location>
        <begin position="12"/>
        <end position="34"/>
    </location>
</feature>
<keyword evidence="1" id="KW-0812">Transmembrane</keyword>